<dbReference type="InterPro" id="IPR020846">
    <property type="entry name" value="MFS_dom"/>
</dbReference>
<dbReference type="GO" id="GO:0005886">
    <property type="term" value="C:plasma membrane"/>
    <property type="evidence" value="ECO:0007669"/>
    <property type="project" value="UniProtKB-SubCell"/>
</dbReference>
<evidence type="ECO:0000256" key="2">
    <source>
        <dbReference type="ARBA" id="ARBA00006236"/>
    </source>
</evidence>
<gene>
    <name evidence="10" type="ORF">FGL98_11090</name>
</gene>
<feature type="transmembrane region" description="Helical" evidence="8">
    <location>
        <begin position="376"/>
        <end position="396"/>
    </location>
</feature>
<dbReference type="InterPro" id="IPR001958">
    <property type="entry name" value="Tet-R_TetA/multi-R_MdtG-like"/>
</dbReference>
<dbReference type="FunFam" id="1.20.1720.10:FF:000005">
    <property type="entry name" value="Bcr/CflA family efflux transporter"/>
    <property type="match status" value="1"/>
</dbReference>
<dbReference type="OrthoDB" id="9814303at2"/>
<dbReference type="InterPro" id="IPR011701">
    <property type="entry name" value="MFS"/>
</dbReference>
<feature type="domain" description="Major facilitator superfamily (MFS) profile" evidence="9">
    <location>
        <begin position="15"/>
        <end position="401"/>
    </location>
</feature>
<feature type="transmembrane region" description="Helical" evidence="8">
    <location>
        <begin position="260"/>
        <end position="281"/>
    </location>
</feature>
<reference evidence="10 11" key="1">
    <citation type="submission" date="2019-05" db="EMBL/GenBank/DDBJ databases">
        <authorList>
            <person name="Lee S.D."/>
        </authorList>
    </citation>
    <scope>NUCLEOTIDE SEQUENCE [LARGE SCALE GENOMIC DNA]</scope>
    <source>
        <strain evidence="10 11">C5-26</strain>
    </source>
</reference>
<dbReference type="RefSeq" id="WP_146316827.1">
    <property type="nucleotide sequence ID" value="NZ_VCQV01000013.1"/>
</dbReference>
<dbReference type="GO" id="GO:0042910">
    <property type="term" value="F:xenobiotic transmembrane transporter activity"/>
    <property type="evidence" value="ECO:0007669"/>
    <property type="project" value="InterPro"/>
</dbReference>
<protein>
    <submittedName>
        <fullName evidence="10">Multidrug effflux MFS transporter</fullName>
    </submittedName>
</protein>
<comment type="similarity">
    <text evidence="2">Belongs to the major facilitator superfamily. Bcr/CmlA family.</text>
</comment>
<keyword evidence="4" id="KW-1003">Cell membrane</keyword>
<evidence type="ECO:0000256" key="6">
    <source>
        <dbReference type="ARBA" id="ARBA00022989"/>
    </source>
</evidence>
<dbReference type="InterPro" id="IPR004812">
    <property type="entry name" value="Efflux_drug-R_Bcr/CmlA"/>
</dbReference>
<feature type="transmembrane region" description="Helical" evidence="8">
    <location>
        <begin position="113"/>
        <end position="130"/>
    </location>
</feature>
<comment type="caution">
    <text evidence="10">The sequence shown here is derived from an EMBL/GenBank/DDBJ whole genome shotgun (WGS) entry which is preliminary data.</text>
</comment>
<feature type="transmembrane region" description="Helical" evidence="8">
    <location>
        <begin position="142"/>
        <end position="160"/>
    </location>
</feature>
<feature type="transmembrane region" description="Helical" evidence="8">
    <location>
        <begin position="16"/>
        <end position="33"/>
    </location>
</feature>
<evidence type="ECO:0000313" key="10">
    <source>
        <dbReference type="EMBL" id="TWP36232.1"/>
    </source>
</evidence>
<evidence type="ECO:0000256" key="1">
    <source>
        <dbReference type="ARBA" id="ARBA00004651"/>
    </source>
</evidence>
<keyword evidence="5 8" id="KW-0812">Transmembrane</keyword>
<feature type="transmembrane region" description="Helical" evidence="8">
    <location>
        <begin position="288"/>
        <end position="307"/>
    </location>
</feature>
<dbReference type="CDD" id="cd17320">
    <property type="entry name" value="MFS_MdfA_MDR_like"/>
    <property type="match status" value="1"/>
</dbReference>
<evidence type="ECO:0000256" key="3">
    <source>
        <dbReference type="ARBA" id="ARBA00022448"/>
    </source>
</evidence>
<keyword evidence="7 8" id="KW-0472">Membrane</keyword>
<reference evidence="10 11" key="2">
    <citation type="submission" date="2019-08" db="EMBL/GenBank/DDBJ databases">
        <title>Jejuicoccus antrihumi gen. nov., sp. nov., a new member of the family Dermacoccaceae isolated from a cave.</title>
        <authorList>
            <person name="Schumann P."/>
            <person name="Kim I.S."/>
        </authorList>
    </citation>
    <scope>NUCLEOTIDE SEQUENCE [LARGE SCALE GENOMIC DNA]</scope>
    <source>
        <strain evidence="10 11">C5-26</strain>
    </source>
</reference>
<organism evidence="10 11">
    <name type="scientific">Leekyejoonella antrihumi</name>
    <dbReference type="NCBI Taxonomy" id="1660198"/>
    <lineage>
        <taxon>Bacteria</taxon>
        <taxon>Bacillati</taxon>
        <taxon>Actinomycetota</taxon>
        <taxon>Actinomycetes</taxon>
        <taxon>Micrococcales</taxon>
        <taxon>Dermacoccaceae</taxon>
        <taxon>Leekyejoonella</taxon>
    </lineage>
</organism>
<proteinExistence type="inferred from homology"/>
<evidence type="ECO:0000256" key="5">
    <source>
        <dbReference type="ARBA" id="ARBA00022692"/>
    </source>
</evidence>
<keyword evidence="11" id="KW-1185">Reference proteome</keyword>
<dbReference type="InterPro" id="IPR036259">
    <property type="entry name" value="MFS_trans_sf"/>
</dbReference>
<dbReference type="SUPFAM" id="SSF103473">
    <property type="entry name" value="MFS general substrate transporter"/>
    <property type="match status" value="1"/>
</dbReference>
<evidence type="ECO:0000259" key="9">
    <source>
        <dbReference type="PROSITE" id="PS50850"/>
    </source>
</evidence>
<keyword evidence="3" id="KW-0813">Transport</keyword>
<evidence type="ECO:0000256" key="4">
    <source>
        <dbReference type="ARBA" id="ARBA00022475"/>
    </source>
</evidence>
<keyword evidence="6 8" id="KW-1133">Transmembrane helix</keyword>
<dbReference type="Proteomes" id="UP000320244">
    <property type="component" value="Unassembled WGS sequence"/>
</dbReference>
<dbReference type="PROSITE" id="PS50850">
    <property type="entry name" value="MFS"/>
    <property type="match status" value="1"/>
</dbReference>
<dbReference type="PRINTS" id="PR01035">
    <property type="entry name" value="TCRTETA"/>
</dbReference>
<feature type="transmembrane region" description="Helical" evidence="8">
    <location>
        <begin position="221"/>
        <end position="240"/>
    </location>
</feature>
<dbReference type="NCBIfam" id="TIGR00710">
    <property type="entry name" value="efflux_Bcr_CflA"/>
    <property type="match status" value="1"/>
</dbReference>
<sequence length="412" mass="42528">MTVAPTQPAPARSRRLAVLIVLGGLSAFGPLSIDMYLPSLPRITGDLSTGDTQVQLTLTGCLAGLALGQALAGPLSDTLGRRRPLLISLVGYAVASVLCAIAQSVYLLIAMRVLQGLAGAAGIVIARAVIRDLREGPALARLFAMVMMVNGIAPILAPIIGAQVLRFGSWRWVFIILTVLGVLLLAAVVAWLPESLPVGRRHAGSITHTMRTFGRLSKDRAFVGYLLSIGLSFGAMFAYISASPFVLQDMHDLSPQQFSLVFGANAVGIVGCSQLSGLLVGRVRAGTLLHLGALLQSCGGVGVLLLISRGPLWAILGALFVSVATIGLILPNASALALAEHGAQAGTASAMLGTFQFAVGALAPVLMRIGGMSQDLGMGVVMAALALGSLVACVTLTRGHTELCTFAPKAQL</sequence>
<evidence type="ECO:0000256" key="8">
    <source>
        <dbReference type="SAM" id="Phobius"/>
    </source>
</evidence>
<feature type="transmembrane region" description="Helical" evidence="8">
    <location>
        <begin position="172"/>
        <end position="192"/>
    </location>
</feature>
<dbReference type="GO" id="GO:1990961">
    <property type="term" value="P:xenobiotic detoxification by transmembrane export across the plasma membrane"/>
    <property type="evidence" value="ECO:0007669"/>
    <property type="project" value="InterPro"/>
</dbReference>
<evidence type="ECO:0000313" key="11">
    <source>
        <dbReference type="Proteomes" id="UP000320244"/>
    </source>
</evidence>
<feature type="transmembrane region" description="Helical" evidence="8">
    <location>
        <begin position="85"/>
        <end position="107"/>
    </location>
</feature>
<dbReference type="PANTHER" id="PTHR23502">
    <property type="entry name" value="MAJOR FACILITATOR SUPERFAMILY"/>
    <property type="match status" value="1"/>
</dbReference>
<accession>A0A563E218</accession>
<dbReference type="Pfam" id="PF07690">
    <property type="entry name" value="MFS_1"/>
    <property type="match status" value="1"/>
</dbReference>
<evidence type="ECO:0000256" key="7">
    <source>
        <dbReference type="ARBA" id="ARBA00023136"/>
    </source>
</evidence>
<feature type="transmembrane region" description="Helical" evidence="8">
    <location>
        <begin position="350"/>
        <end position="370"/>
    </location>
</feature>
<comment type="subcellular location">
    <subcellularLocation>
        <location evidence="1">Cell membrane</location>
        <topology evidence="1">Multi-pass membrane protein</topology>
    </subcellularLocation>
</comment>
<feature type="transmembrane region" description="Helical" evidence="8">
    <location>
        <begin position="53"/>
        <end position="73"/>
    </location>
</feature>
<feature type="transmembrane region" description="Helical" evidence="8">
    <location>
        <begin position="313"/>
        <end position="338"/>
    </location>
</feature>
<dbReference type="Gene3D" id="1.20.1720.10">
    <property type="entry name" value="Multidrug resistance protein D"/>
    <property type="match status" value="1"/>
</dbReference>
<name>A0A563E218_9MICO</name>
<dbReference type="AlphaFoldDB" id="A0A563E218"/>
<dbReference type="PANTHER" id="PTHR23502:SF132">
    <property type="entry name" value="POLYAMINE TRANSPORTER 2-RELATED"/>
    <property type="match status" value="1"/>
</dbReference>
<dbReference type="EMBL" id="VCQV01000013">
    <property type="protein sequence ID" value="TWP36232.1"/>
    <property type="molecule type" value="Genomic_DNA"/>
</dbReference>